<keyword evidence="5 10" id="KW-0145">Chemotaxis</keyword>
<dbReference type="GO" id="GO:0009425">
    <property type="term" value="C:bacterial-type flagellum basal body"/>
    <property type="evidence" value="ECO:0007669"/>
    <property type="project" value="InterPro"/>
</dbReference>
<keyword evidence="6 10" id="KW-0812">Transmembrane</keyword>
<keyword evidence="12" id="KW-1185">Reference proteome</keyword>
<dbReference type="InterPro" id="IPR005503">
    <property type="entry name" value="FliL"/>
</dbReference>
<comment type="similarity">
    <text evidence="3 10">Belongs to the FliL family.</text>
</comment>
<dbReference type="STRING" id="717772.THIAE_07195"/>
<dbReference type="KEGG" id="tao:THIAE_07195"/>
<dbReference type="GO" id="GO:0005886">
    <property type="term" value="C:plasma membrane"/>
    <property type="evidence" value="ECO:0007669"/>
    <property type="project" value="UniProtKB-SubCell"/>
</dbReference>
<comment type="subcellular location">
    <subcellularLocation>
        <location evidence="10">Cell inner membrane</location>
    </subcellularLocation>
    <subcellularLocation>
        <location evidence="2">Cell membrane</location>
        <topology evidence="2">Single-pass membrane protein</topology>
    </subcellularLocation>
</comment>
<dbReference type="GO" id="GO:0071978">
    <property type="term" value="P:bacterial-type flagellum-dependent swarming motility"/>
    <property type="evidence" value="ECO:0007669"/>
    <property type="project" value="TreeGrafter"/>
</dbReference>
<dbReference type="Proteomes" id="UP000005380">
    <property type="component" value="Chromosome"/>
</dbReference>
<dbReference type="RefSeq" id="WP_006460525.1">
    <property type="nucleotide sequence ID" value="NZ_CP007030.1"/>
</dbReference>
<dbReference type="HOGENOM" id="CLU_099018_4_0_6"/>
<keyword evidence="4" id="KW-1003">Cell membrane</keyword>
<dbReference type="Pfam" id="PF03748">
    <property type="entry name" value="FliL"/>
    <property type="match status" value="1"/>
</dbReference>
<evidence type="ECO:0000313" key="11">
    <source>
        <dbReference type="EMBL" id="AHF02321.1"/>
    </source>
</evidence>
<accession>W0DZP5</accession>
<comment type="function">
    <text evidence="1 10">Controls the rotational direction of flagella during chemotaxis.</text>
</comment>
<keyword evidence="8 10" id="KW-1133">Transmembrane helix</keyword>
<dbReference type="OrthoDB" id="5616092at2"/>
<evidence type="ECO:0000256" key="6">
    <source>
        <dbReference type="ARBA" id="ARBA00022692"/>
    </source>
</evidence>
<name>W0DZP5_9GAMM</name>
<evidence type="ECO:0000256" key="9">
    <source>
        <dbReference type="ARBA" id="ARBA00023136"/>
    </source>
</evidence>
<evidence type="ECO:0000256" key="5">
    <source>
        <dbReference type="ARBA" id="ARBA00022500"/>
    </source>
</evidence>
<feature type="transmembrane region" description="Helical" evidence="10">
    <location>
        <begin position="21"/>
        <end position="45"/>
    </location>
</feature>
<evidence type="ECO:0000256" key="10">
    <source>
        <dbReference type="RuleBase" id="RU364125"/>
    </source>
</evidence>
<protein>
    <recommendedName>
        <fullName evidence="10">Flagellar protein FliL</fullName>
    </recommendedName>
</protein>
<evidence type="ECO:0000256" key="4">
    <source>
        <dbReference type="ARBA" id="ARBA00022475"/>
    </source>
</evidence>
<reference evidence="11 12" key="1">
    <citation type="submission" date="2013-12" db="EMBL/GenBank/DDBJ databases">
        <authorList>
            <consortium name="DOE Joint Genome Institute"/>
            <person name="Kappler U."/>
            <person name="Huntemann M."/>
            <person name="Han J."/>
            <person name="Chen A."/>
            <person name="Kyrpides N."/>
            <person name="Mavromatis K."/>
            <person name="Markowitz V."/>
            <person name="Palaniappan K."/>
            <person name="Ivanova N."/>
            <person name="Schaumberg A."/>
            <person name="Pati A."/>
            <person name="Liolios K."/>
            <person name="Nordberg H.P."/>
            <person name="Cantor M.N."/>
            <person name="Hua S.X."/>
            <person name="Woyke T."/>
        </authorList>
    </citation>
    <scope>NUCLEOTIDE SEQUENCE [LARGE SCALE GENOMIC DNA]</scope>
    <source>
        <strain evidence="12">AL2</strain>
    </source>
</reference>
<evidence type="ECO:0000256" key="2">
    <source>
        <dbReference type="ARBA" id="ARBA00004162"/>
    </source>
</evidence>
<keyword evidence="9 10" id="KW-0472">Membrane</keyword>
<sequence>MADKKPAEDEDLAKPKSKKGLIIALVAVVGLLVTALIVVVLFFVLKAPSEPLTAEEIAHQEFMAQFKTYPNPPAGTPPAFMDMKFVVNFQGEGRARFLAVDLQFMSSNPAVVADMEVMRPHLMNDIQNVLRRKTYTQINDPDGVESLRLEILEIARTISPRYRIFPDLIEDVFLTRIVTQ</sequence>
<dbReference type="EMBL" id="CP007030">
    <property type="protein sequence ID" value="AHF02321.1"/>
    <property type="molecule type" value="Genomic_DNA"/>
</dbReference>
<keyword evidence="7 10" id="KW-0283">Flagellar rotation</keyword>
<keyword evidence="10" id="KW-0997">Cell inner membrane</keyword>
<dbReference type="AlphaFoldDB" id="W0DZP5"/>
<evidence type="ECO:0000256" key="7">
    <source>
        <dbReference type="ARBA" id="ARBA00022779"/>
    </source>
</evidence>
<evidence type="ECO:0000313" key="12">
    <source>
        <dbReference type="Proteomes" id="UP000005380"/>
    </source>
</evidence>
<dbReference type="GO" id="GO:0006935">
    <property type="term" value="P:chemotaxis"/>
    <property type="evidence" value="ECO:0007669"/>
    <property type="project" value="UniProtKB-KW"/>
</dbReference>
<dbReference type="eggNOG" id="COG1580">
    <property type="taxonomic scope" value="Bacteria"/>
</dbReference>
<dbReference type="PANTHER" id="PTHR35091">
    <property type="entry name" value="FLAGELLAR PROTEIN FLIL"/>
    <property type="match status" value="1"/>
</dbReference>
<proteinExistence type="inferred from homology"/>
<evidence type="ECO:0000256" key="3">
    <source>
        <dbReference type="ARBA" id="ARBA00008281"/>
    </source>
</evidence>
<evidence type="ECO:0000256" key="8">
    <source>
        <dbReference type="ARBA" id="ARBA00022989"/>
    </source>
</evidence>
<dbReference type="PANTHER" id="PTHR35091:SF2">
    <property type="entry name" value="FLAGELLAR PROTEIN FLIL"/>
    <property type="match status" value="1"/>
</dbReference>
<evidence type="ECO:0000256" key="1">
    <source>
        <dbReference type="ARBA" id="ARBA00002254"/>
    </source>
</evidence>
<organism evidence="11 12">
    <name type="scientific">Thiomicrospira aerophila AL3</name>
    <dbReference type="NCBI Taxonomy" id="717772"/>
    <lineage>
        <taxon>Bacteria</taxon>
        <taxon>Pseudomonadati</taxon>
        <taxon>Pseudomonadota</taxon>
        <taxon>Gammaproteobacteria</taxon>
        <taxon>Thiotrichales</taxon>
        <taxon>Piscirickettsiaceae</taxon>
        <taxon>Thiomicrospira</taxon>
    </lineage>
</organism>
<dbReference type="InParanoid" id="W0DZP5"/>
<gene>
    <name evidence="11" type="ORF">THIAE_07195</name>
</gene>